<dbReference type="STRING" id="1817895.AUJ95_01125"/>
<organism evidence="1 2">
    <name type="scientific">Candidatus Desantisbacteria bacterium CG2_30_40_21</name>
    <dbReference type="NCBI Taxonomy" id="1817895"/>
    <lineage>
        <taxon>Bacteria</taxon>
        <taxon>Candidatus Desantisiibacteriota</taxon>
    </lineage>
</organism>
<comment type="caution">
    <text evidence="1">The sequence shown here is derived from an EMBL/GenBank/DDBJ whole genome shotgun (WGS) entry which is preliminary data.</text>
</comment>
<evidence type="ECO:0008006" key="3">
    <source>
        <dbReference type="Google" id="ProtNLM"/>
    </source>
</evidence>
<dbReference type="AlphaFoldDB" id="A0A1J5E3M9"/>
<protein>
    <recommendedName>
        <fullName evidence="3">DUF5678 domain-containing protein</fullName>
    </recommendedName>
</protein>
<evidence type="ECO:0000313" key="1">
    <source>
        <dbReference type="EMBL" id="OIP43001.1"/>
    </source>
</evidence>
<proteinExistence type="predicted"/>
<reference evidence="1 2" key="1">
    <citation type="journal article" date="2016" name="Environ. Microbiol.">
        <title>Genomic resolution of a cold subsurface aquifer community provides metabolic insights for novel microbes adapted to high CO concentrations.</title>
        <authorList>
            <person name="Probst A.J."/>
            <person name="Castelle C.J."/>
            <person name="Singh A."/>
            <person name="Brown C.T."/>
            <person name="Anantharaman K."/>
            <person name="Sharon I."/>
            <person name="Hug L.A."/>
            <person name="Burstein D."/>
            <person name="Emerson J.B."/>
            <person name="Thomas B.C."/>
            <person name="Banfield J.F."/>
        </authorList>
    </citation>
    <scope>NUCLEOTIDE SEQUENCE [LARGE SCALE GENOMIC DNA]</scope>
    <source>
        <strain evidence="1">CG2_30_40_21</strain>
    </source>
</reference>
<sequence>MGGKKMLGKYKDEWILVECKQVDENFEIVEGEILYHSKDKDEVYRNLLESKPKNCAIEYTGKIPENLAVML</sequence>
<name>A0A1J5E3M9_9BACT</name>
<dbReference type="EMBL" id="MNYI01000029">
    <property type="protein sequence ID" value="OIP43001.1"/>
    <property type="molecule type" value="Genomic_DNA"/>
</dbReference>
<accession>A0A1J5E3M9</accession>
<dbReference type="Proteomes" id="UP000183085">
    <property type="component" value="Unassembled WGS sequence"/>
</dbReference>
<evidence type="ECO:0000313" key="2">
    <source>
        <dbReference type="Proteomes" id="UP000183085"/>
    </source>
</evidence>
<gene>
    <name evidence="1" type="ORF">AUJ95_01125</name>
</gene>